<organism evidence="1 2">
    <name type="scientific">Gemella haemolysans</name>
    <dbReference type="NCBI Taxonomy" id="1379"/>
    <lineage>
        <taxon>Bacteria</taxon>
        <taxon>Bacillati</taxon>
        <taxon>Bacillota</taxon>
        <taxon>Bacilli</taxon>
        <taxon>Bacillales</taxon>
        <taxon>Gemellaceae</taxon>
        <taxon>Gemella</taxon>
    </lineage>
</organism>
<evidence type="ECO:0000313" key="2">
    <source>
        <dbReference type="Proteomes" id="UP000070355"/>
    </source>
</evidence>
<sequence>MEEDEYEKLVFQADFENDGERLYQFYISEYKAVLDGDRFTLDCLRNERLSTKIRGFIVEGI</sequence>
<dbReference type="STRING" id="1379.HMPREF3186_00547"/>
<gene>
    <name evidence="1" type="ORF">HMPREF3186_00547</name>
</gene>
<dbReference type="AlphaFoldDB" id="A0A134A2Y8"/>
<reference evidence="2" key="1">
    <citation type="submission" date="2016-01" db="EMBL/GenBank/DDBJ databases">
        <authorList>
            <person name="Mitreva M."/>
            <person name="Pepin K.H."/>
            <person name="Mihindukulasuriya K.A."/>
            <person name="Fulton R."/>
            <person name="Fronick C."/>
            <person name="O'Laughlin M."/>
            <person name="Miner T."/>
            <person name="Herter B."/>
            <person name="Rosa B.A."/>
            <person name="Cordes M."/>
            <person name="Tomlinson C."/>
            <person name="Wollam A."/>
            <person name="Palsikar V.B."/>
            <person name="Mardis E.R."/>
            <person name="Wilson R.K."/>
        </authorList>
    </citation>
    <scope>NUCLEOTIDE SEQUENCE [LARGE SCALE GENOMIC DNA]</scope>
    <source>
        <strain evidence="2">DNF01167</strain>
    </source>
</reference>
<name>A0A134A2Y8_9BACL</name>
<dbReference type="PATRIC" id="fig|1379.3.peg.543"/>
<protein>
    <submittedName>
        <fullName evidence="1">Uncharacterized protein</fullName>
    </submittedName>
</protein>
<accession>A0A134A2Y8</accession>
<comment type="caution">
    <text evidence="1">The sequence shown here is derived from an EMBL/GenBank/DDBJ whole genome shotgun (WGS) entry which is preliminary data.</text>
</comment>
<proteinExistence type="predicted"/>
<dbReference type="Proteomes" id="UP000070355">
    <property type="component" value="Unassembled WGS sequence"/>
</dbReference>
<dbReference type="EMBL" id="LSDC01000030">
    <property type="protein sequence ID" value="KXB61980.1"/>
    <property type="molecule type" value="Genomic_DNA"/>
</dbReference>
<dbReference type="RefSeq" id="WP_060913817.1">
    <property type="nucleotide sequence ID" value="NZ_KQ959936.1"/>
</dbReference>
<evidence type="ECO:0000313" key="1">
    <source>
        <dbReference type="EMBL" id="KXB61980.1"/>
    </source>
</evidence>